<organism evidence="1 2">
    <name type="scientific">Boeremia exigua</name>
    <dbReference type="NCBI Taxonomy" id="749465"/>
    <lineage>
        <taxon>Eukaryota</taxon>
        <taxon>Fungi</taxon>
        <taxon>Dikarya</taxon>
        <taxon>Ascomycota</taxon>
        <taxon>Pezizomycotina</taxon>
        <taxon>Dothideomycetes</taxon>
        <taxon>Pleosporomycetidae</taxon>
        <taxon>Pleosporales</taxon>
        <taxon>Pleosporineae</taxon>
        <taxon>Didymellaceae</taxon>
        <taxon>Boeremia</taxon>
    </lineage>
</organism>
<reference evidence="1" key="1">
    <citation type="submission" date="2022-11" db="EMBL/GenBank/DDBJ databases">
        <title>Genome Sequence of Boeremia exigua.</title>
        <authorList>
            <person name="Buettner E."/>
        </authorList>
    </citation>
    <scope>NUCLEOTIDE SEQUENCE</scope>
    <source>
        <strain evidence="1">CU02</strain>
    </source>
</reference>
<keyword evidence="2" id="KW-1185">Reference proteome</keyword>
<name>A0ACC2HY88_9PLEO</name>
<accession>A0ACC2HY88</accession>
<gene>
    <name evidence="1" type="ORF">OPT61_g8587</name>
</gene>
<sequence length="1238" mass="138826">MSDLSKSSHLTPDSQDPLSSNTASTVKTHKAQPRVRRRNRIISSCLECRRRKLKCDKEQPCANCVKASRQCLFISPSYDAAAQARLAEVKEKMGILEKSLEDGIAQRKAHSISPPANHESGPVLREEGQYSGEEEEEDIKDLKSSEFVTEDAAYYEDEEGDDDIVDLGVALGKLRITGRIGGLVRPRFSDELGQTLDELPKKEQSPNVFTVGAMDWMMPSNDYIAPSSSFFFTPGAERTTLMNYLPARVLVDKLMLQYWQAVHVVARTVHRPSFERHYEKFWKSVSSGIEPRNSFQAVVFAALLSAVISMSNERVLSEFGVDKQGLVDNFREATEAALSRANLLSTTKLETLQAFVMYLIPLCRAEVSRAHSALTGTCIRLAECMGLHKDPSAYSTSPIECQVRRLIWHQICFLDLRTCEATGPRPQVRPDDFDTRLPLNIDDVDLDRAEYGDQSVDVTNDRTHFTDMTITRIRFECYDVHRYLWVERPKLERKAKEGERKVTISFLLARIQSFRASMEKKYLPMLSKTSPLHALASQIYSILSNRLYVHILQKYMSTDRHRMPDRLRQIVLSAAILILENSQNVEQQPVFAIWAWYVGALHQYHTALLLLSELYAQPCEPEAEQRAWRVLDFVFELSPEATNQEKARAVLEELTNKMQVYASVKRWRAPKDMPQAARTPTPGYQEQQQAAEQRARQRSVQTPSSSVSPPGVQTSPTQQPQQSPSLPRRQDRRSGSSSMAFPGAMPHTDWGTFDIPPPAPISTFQQPLTSSDAYPVPDHPPATSPSHFSPPRMVSQGSDFAGMTSSYLTPGYGAPTGIAASPLDALKDIDWNEIDQLFGSAETGTGNLMIPPFTFPQFSATDLNDLQWPQEGYQISAGTRSTRTSGLRGRQNWAEHGTWQPVRRDNGQSSVSRSWDKQRARALKRARKQNLSRIVKQFHRNVDHTHITMNTAFAPTADRHHPAHRPTHKPPSLAPSPQISIPVTYTSYLSRTARPIRADKCQAPQHRPANQTPEPASAPTPNSHVETRPGASPWRGVSLDRHHVDMSRDVRGGGGCYTTAVRVHRGRPWIPGGGLGSLFAVGAWFAAAYCQGVIELLLAILPVALQRFAVVCVCGRVHIAEPSLAASDDLQWRAQIERTTPLCGENSDGNKDVYYWIYLYAPSEVTQSPGSPLRARHHWTIMHTERLLRCPMPMPPNGEVAVWNRKIPKVQRIARDCASPKKGSSATWVLSVNAMLNK</sequence>
<dbReference type="EMBL" id="JAPHNI010000850">
    <property type="protein sequence ID" value="KAJ8107840.1"/>
    <property type="molecule type" value="Genomic_DNA"/>
</dbReference>
<evidence type="ECO:0000313" key="1">
    <source>
        <dbReference type="EMBL" id="KAJ8107840.1"/>
    </source>
</evidence>
<protein>
    <submittedName>
        <fullName evidence="1">Uncharacterized protein</fullName>
    </submittedName>
</protein>
<comment type="caution">
    <text evidence="1">The sequence shown here is derived from an EMBL/GenBank/DDBJ whole genome shotgun (WGS) entry which is preliminary data.</text>
</comment>
<evidence type="ECO:0000313" key="2">
    <source>
        <dbReference type="Proteomes" id="UP001153331"/>
    </source>
</evidence>
<proteinExistence type="predicted"/>
<dbReference type="Proteomes" id="UP001153331">
    <property type="component" value="Unassembled WGS sequence"/>
</dbReference>